<reference evidence="1" key="1">
    <citation type="submission" date="2015-10" db="EMBL/GenBank/DDBJ databases">
        <title>Daphnia magna gene sets from two clonal populations assembled and annotated with EvidentialGene.</title>
        <authorList>
            <person name="Gilbert D."/>
            <person name="Podicheti R."/>
            <person name="Orsini L."/>
            <person name="Colbourne J."/>
            <person name="Pfrender M."/>
        </authorList>
    </citation>
    <scope>NUCLEOTIDE SEQUENCE</scope>
</reference>
<dbReference type="EMBL" id="GDIP01225393">
    <property type="protein sequence ID" value="JAI98008.1"/>
    <property type="molecule type" value="Transcribed_RNA"/>
</dbReference>
<protein>
    <submittedName>
        <fullName evidence="1">Uncharacterized protein</fullName>
    </submittedName>
</protein>
<proteinExistence type="predicted"/>
<sequence length="140" mass="16688">MQEDCIQEQEGYMQEQEDCMQEGCMQEQEGYTHKLGNRRKELLDLRVVKILDGYRRKEQMVEQNKTVDRNTVVLVAYCKTKQLLGYHIRHPHQECELGRHHHDHDHGHGARDVHAHRVIVFHGRLEQWPTRDITAEEQIV</sequence>
<evidence type="ECO:0000313" key="2">
    <source>
        <dbReference type="EMBL" id="JAN38273.1"/>
    </source>
</evidence>
<reference evidence="2" key="2">
    <citation type="submission" date="2015-10" db="EMBL/GenBank/DDBJ databases">
        <title>EvidentialGene: Evidence-directed Construction of Complete mRNA Transcriptomes without Genomes.</title>
        <authorList>
            <person name="Gilbert D.G."/>
        </authorList>
    </citation>
    <scope>NUCLEOTIDE SEQUENCE</scope>
</reference>
<dbReference type="EMBL" id="GDIP01216775">
    <property type="protein sequence ID" value="JAJ06627.1"/>
    <property type="molecule type" value="Transcribed_RNA"/>
</dbReference>
<dbReference type="EMBL" id="GDIQ01056464">
    <property type="protein sequence ID" value="JAN38273.1"/>
    <property type="molecule type" value="Transcribed_RNA"/>
</dbReference>
<evidence type="ECO:0000313" key="1">
    <source>
        <dbReference type="EMBL" id="JAI98008.1"/>
    </source>
</evidence>
<reference evidence="1" key="3">
    <citation type="submission" date="2015-10" db="EMBL/GenBank/DDBJ databases">
        <authorList>
            <person name="Gilbert D.G."/>
        </authorList>
    </citation>
    <scope>NUCLEOTIDE SEQUENCE</scope>
</reference>
<dbReference type="AlphaFoldDB" id="A0A0N8BXA8"/>
<name>A0A0N8BXA8_9CRUS</name>
<accession>A0A0N8BXA8</accession>
<organism evidence="1">
    <name type="scientific">Daphnia magna</name>
    <dbReference type="NCBI Taxonomy" id="35525"/>
    <lineage>
        <taxon>Eukaryota</taxon>
        <taxon>Metazoa</taxon>
        <taxon>Ecdysozoa</taxon>
        <taxon>Arthropoda</taxon>
        <taxon>Crustacea</taxon>
        <taxon>Branchiopoda</taxon>
        <taxon>Diplostraca</taxon>
        <taxon>Cladocera</taxon>
        <taxon>Anomopoda</taxon>
        <taxon>Daphniidae</taxon>
        <taxon>Daphnia</taxon>
    </lineage>
</organism>